<reference evidence="3" key="1">
    <citation type="submission" date="2016-10" db="EMBL/GenBank/DDBJ databases">
        <authorList>
            <person name="Varghese N."/>
            <person name="Submissions S."/>
        </authorList>
    </citation>
    <scope>NUCLEOTIDE SEQUENCE [LARGE SCALE GENOMIC DNA]</scope>
    <source>
        <strain evidence="3">DSM 17044</strain>
    </source>
</reference>
<proteinExistence type="predicted"/>
<organism evidence="2 3">
    <name type="scientific">Stigmatella aurantiaca</name>
    <dbReference type="NCBI Taxonomy" id="41"/>
    <lineage>
        <taxon>Bacteria</taxon>
        <taxon>Pseudomonadati</taxon>
        <taxon>Myxococcota</taxon>
        <taxon>Myxococcia</taxon>
        <taxon>Myxococcales</taxon>
        <taxon>Cystobacterineae</taxon>
        <taxon>Archangiaceae</taxon>
        <taxon>Stigmatella</taxon>
    </lineage>
</organism>
<evidence type="ECO:0000313" key="2">
    <source>
        <dbReference type="EMBL" id="SEM49055.1"/>
    </source>
</evidence>
<name>A0A1H7YSU5_STIAU</name>
<dbReference type="RefSeq" id="WP_075009474.1">
    <property type="nucleotide sequence ID" value="NZ_FOAP01000017.1"/>
</dbReference>
<evidence type="ECO:0000256" key="1">
    <source>
        <dbReference type="SAM" id="MobiDB-lite"/>
    </source>
</evidence>
<protein>
    <submittedName>
        <fullName evidence="2">Uncharacterized protein</fullName>
    </submittedName>
</protein>
<sequence>MSRPRGKQTEFIHHFEGAQTLDGLLELSGSPYGSEEVLARMRAAQAEGQPHGAVIPTLFEGEPHFPSPEVARRLFQNLLGLWDMVEEGLTPRLDDGPRPPRPKKEKLEPPRPFAPGEPDAEFVEAAWRYLEDDEKGRTRRTHAFENRQDALLGALDAAGLTDEGYGAARHLLFELHAMLELGWPPGIASVDPAQLERAGTETPPVPEALAAYAEEALFEAEQDEEHPLSPEELTQVRTLVRRGLTALWEARKGR</sequence>
<dbReference type="Proteomes" id="UP000182719">
    <property type="component" value="Unassembled WGS sequence"/>
</dbReference>
<dbReference type="AlphaFoldDB" id="A0A1H7YSU5"/>
<feature type="region of interest" description="Disordered" evidence="1">
    <location>
        <begin position="89"/>
        <end position="118"/>
    </location>
</feature>
<evidence type="ECO:0000313" key="3">
    <source>
        <dbReference type="Proteomes" id="UP000182719"/>
    </source>
</evidence>
<keyword evidence="3" id="KW-1185">Reference proteome</keyword>
<dbReference type="OrthoDB" id="5381026at2"/>
<accession>A0A1H7YSU5</accession>
<gene>
    <name evidence="2" type="ORF">SAMN05444354_117142</name>
</gene>
<dbReference type="EMBL" id="FOAP01000017">
    <property type="protein sequence ID" value="SEM49055.1"/>
    <property type="molecule type" value="Genomic_DNA"/>
</dbReference>